<feature type="domain" description="Enoyl reductase (ER)" evidence="1">
    <location>
        <begin position="23"/>
        <end position="353"/>
    </location>
</feature>
<evidence type="ECO:0000313" key="3">
    <source>
        <dbReference type="Proteomes" id="UP000800094"/>
    </source>
</evidence>
<dbReference type="InterPro" id="IPR020843">
    <property type="entry name" value="ER"/>
</dbReference>
<dbReference type="PANTHER" id="PTHR45033:SF2">
    <property type="entry name" value="ZINC-TYPE ALCOHOL DEHYDROGENASE-LIKE PROTEIN C1773.06C"/>
    <property type="match status" value="1"/>
</dbReference>
<accession>A0A6A6IPB8</accession>
<organism evidence="2 3">
    <name type="scientific">Trematosphaeria pertusa</name>
    <dbReference type="NCBI Taxonomy" id="390896"/>
    <lineage>
        <taxon>Eukaryota</taxon>
        <taxon>Fungi</taxon>
        <taxon>Dikarya</taxon>
        <taxon>Ascomycota</taxon>
        <taxon>Pezizomycotina</taxon>
        <taxon>Dothideomycetes</taxon>
        <taxon>Pleosporomycetidae</taxon>
        <taxon>Pleosporales</taxon>
        <taxon>Massarineae</taxon>
        <taxon>Trematosphaeriaceae</taxon>
        <taxon>Trematosphaeria</taxon>
    </lineage>
</organism>
<evidence type="ECO:0000313" key="2">
    <source>
        <dbReference type="EMBL" id="KAF2252077.1"/>
    </source>
</evidence>
<reference evidence="2" key="1">
    <citation type="journal article" date="2020" name="Stud. Mycol.">
        <title>101 Dothideomycetes genomes: a test case for predicting lifestyles and emergence of pathogens.</title>
        <authorList>
            <person name="Haridas S."/>
            <person name="Albert R."/>
            <person name="Binder M."/>
            <person name="Bloem J."/>
            <person name="Labutti K."/>
            <person name="Salamov A."/>
            <person name="Andreopoulos B."/>
            <person name="Baker S."/>
            <person name="Barry K."/>
            <person name="Bills G."/>
            <person name="Bluhm B."/>
            <person name="Cannon C."/>
            <person name="Castanera R."/>
            <person name="Culley D."/>
            <person name="Daum C."/>
            <person name="Ezra D."/>
            <person name="Gonzalez J."/>
            <person name="Henrissat B."/>
            <person name="Kuo A."/>
            <person name="Liang C."/>
            <person name="Lipzen A."/>
            <person name="Lutzoni F."/>
            <person name="Magnuson J."/>
            <person name="Mondo S."/>
            <person name="Nolan M."/>
            <person name="Ohm R."/>
            <person name="Pangilinan J."/>
            <person name="Park H.-J."/>
            <person name="Ramirez L."/>
            <person name="Alfaro M."/>
            <person name="Sun H."/>
            <person name="Tritt A."/>
            <person name="Yoshinaga Y."/>
            <person name="Zwiers L.-H."/>
            <person name="Turgeon B."/>
            <person name="Goodwin S."/>
            <person name="Spatafora J."/>
            <person name="Crous P."/>
            <person name="Grigoriev I."/>
        </authorList>
    </citation>
    <scope>NUCLEOTIDE SEQUENCE</scope>
    <source>
        <strain evidence="2">CBS 122368</strain>
    </source>
</reference>
<keyword evidence="3" id="KW-1185">Reference proteome</keyword>
<dbReference type="InterPro" id="IPR052711">
    <property type="entry name" value="Zinc_ADH-like"/>
</dbReference>
<proteinExistence type="predicted"/>
<dbReference type="InterPro" id="IPR011032">
    <property type="entry name" value="GroES-like_sf"/>
</dbReference>
<sequence>MTTSSPSFPTTTRAWILPSSPTGPSSLTIQTLPLPPLGQNDILVHFRALSLNYRDISLSKGTYTRPALPNLIQGSDAAGCVLAVGPSVRLFKPGDRIMTTFWRDWISDGQDVRSFAGSDLGGNMEGAFREFGGFALHALVRVPESLDYREAAGLPCAALTAWECLYDRGDRHVRAGDTVLVQGTGGVSLFALQFAKGVGGRVVATTSSGEKEELLKKMGADVVINYREVQDWGVKVKELTGGVGADIVIDVGGASTVSQSLKAARIGTGTICLIGHLSGGHGEDVPNVWDVRQALCKVRSVAVSSRAQFEEMVRAIEGWGIKPVVDGKIWKFEEMKEAYEYLADGRHIGKVVVDVV</sequence>
<dbReference type="SUPFAM" id="SSF51735">
    <property type="entry name" value="NAD(P)-binding Rossmann-fold domains"/>
    <property type="match status" value="1"/>
</dbReference>
<protein>
    <submittedName>
        <fullName evidence="2">NAD(P)-binding protein</fullName>
    </submittedName>
</protein>
<dbReference type="Gene3D" id="3.40.50.720">
    <property type="entry name" value="NAD(P)-binding Rossmann-like Domain"/>
    <property type="match status" value="1"/>
</dbReference>
<dbReference type="SMART" id="SM00829">
    <property type="entry name" value="PKS_ER"/>
    <property type="match status" value="1"/>
</dbReference>
<dbReference type="SUPFAM" id="SSF50129">
    <property type="entry name" value="GroES-like"/>
    <property type="match status" value="1"/>
</dbReference>
<dbReference type="Proteomes" id="UP000800094">
    <property type="component" value="Unassembled WGS sequence"/>
</dbReference>
<dbReference type="Pfam" id="PF08240">
    <property type="entry name" value="ADH_N"/>
    <property type="match status" value="1"/>
</dbReference>
<dbReference type="InterPro" id="IPR013154">
    <property type="entry name" value="ADH-like_N"/>
</dbReference>
<dbReference type="RefSeq" id="XP_033687081.1">
    <property type="nucleotide sequence ID" value="XM_033834767.1"/>
</dbReference>
<dbReference type="InterPro" id="IPR013149">
    <property type="entry name" value="ADH-like_C"/>
</dbReference>
<dbReference type="Pfam" id="PF00107">
    <property type="entry name" value="ADH_zinc_N"/>
    <property type="match status" value="1"/>
</dbReference>
<dbReference type="GO" id="GO:0016491">
    <property type="term" value="F:oxidoreductase activity"/>
    <property type="evidence" value="ECO:0007669"/>
    <property type="project" value="InterPro"/>
</dbReference>
<dbReference type="PANTHER" id="PTHR45033">
    <property type="match status" value="1"/>
</dbReference>
<evidence type="ECO:0000259" key="1">
    <source>
        <dbReference type="SMART" id="SM00829"/>
    </source>
</evidence>
<dbReference type="AlphaFoldDB" id="A0A6A6IPB8"/>
<dbReference type="Gene3D" id="3.90.180.10">
    <property type="entry name" value="Medium-chain alcohol dehydrogenases, catalytic domain"/>
    <property type="match status" value="1"/>
</dbReference>
<dbReference type="OrthoDB" id="9930022at2759"/>
<gene>
    <name evidence="2" type="ORF">BU26DRAFT_590431</name>
</gene>
<dbReference type="CDD" id="cd08276">
    <property type="entry name" value="MDR7"/>
    <property type="match status" value="1"/>
</dbReference>
<name>A0A6A6IPB8_9PLEO</name>
<dbReference type="GeneID" id="54588097"/>
<dbReference type="EMBL" id="ML987192">
    <property type="protein sequence ID" value="KAF2252077.1"/>
    <property type="molecule type" value="Genomic_DNA"/>
</dbReference>
<dbReference type="InterPro" id="IPR036291">
    <property type="entry name" value="NAD(P)-bd_dom_sf"/>
</dbReference>